<dbReference type="InterPro" id="IPR036526">
    <property type="entry name" value="C-N_Hydrolase_sf"/>
</dbReference>
<dbReference type="PROSITE" id="PS50263">
    <property type="entry name" value="CN_HYDROLASE"/>
    <property type="match status" value="1"/>
</dbReference>
<dbReference type="Proteomes" id="UP000254337">
    <property type="component" value="Chromosome"/>
</dbReference>
<organism evidence="3 4">
    <name type="scientific">Megasphaera stantonii</name>
    <dbReference type="NCBI Taxonomy" id="2144175"/>
    <lineage>
        <taxon>Bacteria</taxon>
        <taxon>Bacillati</taxon>
        <taxon>Bacillota</taxon>
        <taxon>Negativicutes</taxon>
        <taxon>Veillonellales</taxon>
        <taxon>Veillonellaceae</taxon>
        <taxon>Megasphaera</taxon>
    </lineage>
</organism>
<dbReference type="InterPro" id="IPR003010">
    <property type="entry name" value="C-N_Hydrolase"/>
</dbReference>
<feature type="domain" description="CN hydrolase" evidence="2">
    <location>
        <begin position="1"/>
        <end position="237"/>
    </location>
</feature>
<protein>
    <submittedName>
        <fullName evidence="3">Carbon-nitrogen family hydrolase</fullName>
    </submittedName>
</protein>
<reference evidence="3 4" key="1">
    <citation type="submission" date="2018-05" db="EMBL/GenBank/DDBJ databases">
        <title>Complete genome sequence of Megasphaera sp. AJH120T, isolated from the ceca of a chicken.</title>
        <authorList>
            <person name="Maki J."/>
            <person name="Looft T."/>
        </authorList>
    </citation>
    <scope>NUCLEOTIDE SEQUENCE [LARGE SCALE GENOMIC DNA]</scope>
    <source>
        <strain evidence="3 4">AJH120</strain>
    </source>
</reference>
<dbReference type="Gene3D" id="3.60.110.10">
    <property type="entry name" value="Carbon-nitrogen hydrolase"/>
    <property type="match status" value="1"/>
</dbReference>
<accession>A0A346AY54</accession>
<sequence>MKIAAAQMSLRLGDVEHNYKQVEDWIRNAAQERPDIIVLPEMWNTSFYPDNIRELADEDGRRTQAFLSESAARFGVHIVGGSAAVRREGKLYNTMYVADRSGRIVSSYDKVHLFAPGHEDEKFTPGTKGCAFSLDSIPMAAVICYDVRFPEWVRMATLTGAQIIFVPAAWPASRVDHWCILNQARAIENQLFIVAVNSCGSTDSMQFGGHSMIIDPWGNVLAQGGDGEEMLCTDIDLDSVTDIRSRINIFHDRQPGLYDLT</sequence>
<comment type="similarity">
    <text evidence="1">Belongs to the carbon-nitrogen hydrolase superfamily. NIT1/NIT2 family.</text>
</comment>
<dbReference type="CDD" id="cd07583">
    <property type="entry name" value="nitrilase_5"/>
    <property type="match status" value="1"/>
</dbReference>
<dbReference type="RefSeq" id="WP_107195757.1">
    <property type="nucleotide sequence ID" value="NZ_CP029462.1"/>
</dbReference>
<evidence type="ECO:0000256" key="1">
    <source>
        <dbReference type="ARBA" id="ARBA00010613"/>
    </source>
</evidence>
<dbReference type="PROSITE" id="PS01227">
    <property type="entry name" value="UPF0012"/>
    <property type="match status" value="1"/>
</dbReference>
<keyword evidence="3" id="KW-0378">Hydrolase</keyword>
<dbReference type="GO" id="GO:0016787">
    <property type="term" value="F:hydrolase activity"/>
    <property type="evidence" value="ECO:0007669"/>
    <property type="project" value="UniProtKB-KW"/>
</dbReference>
<evidence type="ECO:0000259" key="2">
    <source>
        <dbReference type="PROSITE" id="PS50263"/>
    </source>
</evidence>
<dbReference type="OrthoDB" id="9811121at2"/>
<proteinExistence type="inferred from homology"/>
<dbReference type="InterPro" id="IPR001110">
    <property type="entry name" value="UPF0012_CS"/>
</dbReference>
<evidence type="ECO:0000313" key="4">
    <source>
        <dbReference type="Proteomes" id="UP000254337"/>
    </source>
</evidence>
<dbReference type="Pfam" id="PF00795">
    <property type="entry name" value="CN_hydrolase"/>
    <property type="match status" value="1"/>
</dbReference>
<dbReference type="PANTHER" id="PTHR23088:SF27">
    <property type="entry name" value="DEAMINATED GLUTATHIONE AMIDASE"/>
    <property type="match status" value="1"/>
</dbReference>
<evidence type="ECO:0000313" key="3">
    <source>
        <dbReference type="EMBL" id="AXL20797.1"/>
    </source>
</evidence>
<dbReference type="PANTHER" id="PTHR23088">
    <property type="entry name" value="NITRILASE-RELATED"/>
    <property type="match status" value="1"/>
</dbReference>
<gene>
    <name evidence="3" type="ORF">DKB62_03995</name>
</gene>
<dbReference type="EMBL" id="CP029462">
    <property type="protein sequence ID" value="AXL20797.1"/>
    <property type="molecule type" value="Genomic_DNA"/>
</dbReference>
<dbReference type="KEGG" id="meg:DKB62_03995"/>
<dbReference type="SUPFAM" id="SSF56317">
    <property type="entry name" value="Carbon-nitrogen hydrolase"/>
    <property type="match status" value="1"/>
</dbReference>
<name>A0A346AY54_9FIRM</name>
<keyword evidence="4" id="KW-1185">Reference proteome</keyword>
<dbReference type="AlphaFoldDB" id="A0A346AY54"/>